<evidence type="ECO:0000313" key="2">
    <source>
        <dbReference type="Proteomes" id="UP001269819"/>
    </source>
</evidence>
<name>A0ABU3W306_9GAMM</name>
<dbReference type="EMBL" id="JAWIIJ010000022">
    <property type="protein sequence ID" value="MDV2080913.1"/>
    <property type="molecule type" value="Genomic_DNA"/>
</dbReference>
<proteinExistence type="predicted"/>
<dbReference type="InterPro" id="IPR019650">
    <property type="entry name" value="DUF2513"/>
</dbReference>
<comment type="caution">
    <text evidence="1">The sequence shown here is derived from an EMBL/GenBank/DDBJ whole genome shotgun (WGS) entry which is preliminary data.</text>
</comment>
<reference evidence="1 2" key="1">
    <citation type="submission" date="2023-10" db="EMBL/GenBank/DDBJ databases">
        <title>Characteristics and mechanism of a salt-tolerant marine origin heterotrophic nitrifying- aerobic denitrifying bacteria Marinobacter xestospongiae HN1.</title>
        <authorList>
            <person name="Qi R."/>
        </authorList>
    </citation>
    <scope>NUCLEOTIDE SEQUENCE [LARGE SCALE GENOMIC DNA]</scope>
    <source>
        <strain evidence="1 2">HN1</strain>
    </source>
</reference>
<dbReference type="Proteomes" id="UP001269819">
    <property type="component" value="Unassembled WGS sequence"/>
</dbReference>
<keyword evidence="2" id="KW-1185">Reference proteome</keyword>
<evidence type="ECO:0000313" key="1">
    <source>
        <dbReference type="EMBL" id="MDV2080913.1"/>
    </source>
</evidence>
<organism evidence="1 2">
    <name type="scientific">Marinobacter xestospongiae</name>
    <dbReference type="NCBI Taxonomy" id="994319"/>
    <lineage>
        <taxon>Bacteria</taxon>
        <taxon>Pseudomonadati</taxon>
        <taxon>Pseudomonadota</taxon>
        <taxon>Gammaproteobacteria</taxon>
        <taxon>Pseudomonadales</taxon>
        <taxon>Marinobacteraceae</taxon>
        <taxon>Marinobacter</taxon>
    </lineage>
</organism>
<accession>A0ABU3W306</accession>
<sequence length="121" mass="13535">MKRDMDLVRKILLAMNDHEHGFVMEELELDGYTQEQIGYHCFLLDEAGLIQASDVSTDDTPSPCALPVRLTWEGHEFIENAQNDKVWGQAKEAVGKIGDVSFSVWASVLSQIVMRNLGIGN</sequence>
<dbReference type="Pfam" id="PF10711">
    <property type="entry name" value="DUF2513"/>
    <property type="match status" value="1"/>
</dbReference>
<gene>
    <name evidence="1" type="ORF">RYS15_19670</name>
</gene>
<protein>
    <submittedName>
        <fullName evidence="1">DUF2513 domain-containing protein</fullName>
    </submittedName>
</protein>
<dbReference type="RefSeq" id="WP_316975248.1">
    <property type="nucleotide sequence ID" value="NZ_JAWIIJ010000022.1"/>
</dbReference>